<dbReference type="InterPro" id="IPR004839">
    <property type="entry name" value="Aminotransferase_I/II_large"/>
</dbReference>
<keyword evidence="4 6" id="KW-0808">Transferase</keyword>
<feature type="domain" description="Aminotransferase class I/classII large" evidence="7">
    <location>
        <begin position="29"/>
        <end position="377"/>
    </location>
</feature>
<dbReference type="NCBIfam" id="NF005817">
    <property type="entry name" value="PRK07683.1"/>
    <property type="match status" value="1"/>
</dbReference>
<dbReference type="CDD" id="cd00609">
    <property type="entry name" value="AAT_like"/>
    <property type="match status" value="1"/>
</dbReference>
<comment type="cofactor">
    <cofactor evidence="1 6">
        <name>pyridoxal 5'-phosphate</name>
        <dbReference type="ChEBI" id="CHEBI:597326"/>
    </cofactor>
</comment>
<gene>
    <name evidence="8" type="ORF">CBW65_11470</name>
</gene>
<dbReference type="PROSITE" id="PS00105">
    <property type="entry name" value="AA_TRANSFER_CLASS_1"/>
    <property type="match status" value="1"/>
</dbReference>
<dbReference type="Pfam" id="PF00155">
    <property type="entry name" value="Aminotran_1_2"/>
    <property type="match status" value="1"/>
</dbReference>
<dbReference type="EMBL" id="CP021434">
    <property type="protein sequence ID" value="ARU63877.1"/>
    <property type="molecule type" value="Genomic_DNA"/>
</dbReference>
<dbReference type="PANTHER" id="PTHR46383:SF4">
    <property type="entry name" value="AMINOTRANSFERASE"/>
    <property type="match status" value="1"/>
</dbReference>
<dbReference type="FunFam" id="3.40.640.10:FF:000033">
    <property type="entry name" value="Aspartate aminotransferase"/>
    <property type="match status" value="1"/>
</dbReference>
<organism evidence="8 9">
    <name type="scientific">Tumebacillus avium</name>
    <dbReference type="NCBI Taxonomy" id="1903704"/>
    <lineage>
        <taxon>Bacteria</taxon>
        <taxon>Bacillati</taxon>
        <taxon>Bacillota</taxon>
        <taxon>Bacilli</taxon>
        <taxon>Bacillales</taxon>
        <taxon>Alicyclobacillaceae</taxon>
        <taxon>Tumebacillus</taxon>
    </lineage>
</organism>
<evidence type="ECO:0000256" key="2">
    <source>
        <dbReference type="ARBA" id="ARBA00007441"/>
    </source>
</evidence>
<accession>A0A1Y0ITV4</accession>
<proteinExistence type="inferred from homology"/>
<evidence type="ECO:0000259" key="7">
    <source>
        <dbReference type="Pfam" id="PF00155"/>
    </source>
</evidence>
<dbReference type="GO" id="GO:0008483">
    <property type="term" value="F:transaminase activity"/>
    <property type="evidence" value="ECO:0007669"/>
    <property type="project" value="UniProtKB-KW"/>
</dbReference>
<keyword evidence="9" id="KW-1185">Reference proteome</keyword>
<dbReference type="OrthoDB" id="9802328at2"/>
<dbReference type="AlphaFoldDB" id="A0A1Y0ITV4"/>
<evidence type="ECO:0000256" key="3">
    <source>
        <dbReference type="ARBA" id="ARBA00022576"/>
    </source>
</evidence>
<keyword evidence="5" id="KW-0663">Pyridoxal phosphate</keyword>
<evidence type="ECO:0000313" key="9">
    <source>
        <dbReference type="Proteomes" id="UP000195437"/>
    </source>
</evidence>
<dbReference type="Gene3D" id="3.40.640.10">
    <property type="entry name" value="Type I PLP-dependent aspartate aminotransferase-like (Major domain)"/>
    <property type="match status" value="1"/>
</dbReference>
<name>A0A1Y0ITV4_9BACL</name>
<protein>
    <recommendedName>
        <fullName evidence="6">Aminotransferase</fullName>
        <ecNumber evidence="6">2.6.1.-</ecNumber>
    </recommendedName>
</protein>
<evidence type="ECO:0000256" key="5">
    <source>
        <dbReference type="ARBA" id="ARBA00022898"/>
    </source>
</evidence>
<dbReference type="EC" id="2.6.1.-" evidence="6"/>
<dbReference type="PANTHER" id="PTHR46383">
    <property type="entry name" value="ASPARTATE AMINOTRANSFERASE"/>
    <property type="match status" value="1"/>
</dbReference>
<comment type="similarity">
    <text evidence="2 6">Belongs to the class-I pyridoxal-phosphate-dependent aminotransferase family.</text>
</comment>
<dbReference type="InterPro" id="IPR015421">
    <property type="entry name" value="PyrdxlP-dep_Trfase_major"/>
</dbReference>
<dbReference type="InterPro" id="IPR015422">
    <property type="entry name" value="PyrdxlP-dep_Trfase_small"/>
</dbReference>
<dbReference type="Gene3D" id="3.90.1150.10">
    <property type="entry name" value="Aspartate Aminotransferase, domain 1"/>
    <property type="match status" value="1"/>
</dbReference>
<dbReference type="KEGG" id="tum:CBW65_11470"/>
<dbReference type="GO" id="GO:0006520">
    <property type="term" value="P:amino acid metabolic process"/>
    <property type="evidence" value="ECO:0007669"/>
    <property type="project" value="InterPro"/>
</dbReference>
<evidence type="ECO:0000256" key="6">
    <source>
        <dbReference type="RuleBase" id="RU000481"/>
    </source>
</evidence>
<dbReference type="InterPro" id="IPR050596">
    <property type="entry name" value="AspAT/PAT-like"/>
</dbReference>
<dbReference type="InterPro" id="IPR004838">
    <property type="entry name" value="NHTrfase_class1_PyrdxlP-BS"/>
</dbReference>
<dbReference type="Proteomes" id="UP000195437">
    <property type="component" value="Chromosome"/>
</dbReference>
<evidence type="ECO:0000313" key="8">
    <source>
        <dbReference type="EMBL" id="ARU63877.1"/>
    </source>
</evidence>
<dbReference type="InterPro" id="IPR015424">
    <property type="entry name" value="PyrdxlP-dep_Trfase"/>
</dbReference>
<dbReference type="RefSeq" id="WP_087459207.1">
    <property type="nucleotide sequence ID" value="NZ_CP021434.1"/>
</dbReference>
<reference evidence="9" key="1">
    <citation type="submission" date="2017-05" db="EMBL/GenBank/DDBJ databases">
        <authorList>
            <person name="Sung H."/>
        </authorList>
    </citation>
    <scope>NUCLEOTIDE SEQUENCE [LARGE SCALE GENOMIC DNA]</scope>
    <source>
        <strain evidence="9">AR23208</strain>
    </source>
</reference>
<evidence type="ECO:0000256" key="4">
    <source>
        <dbReference type="ARBA" id="ARBA00022679"/>
    </source>
</evidence>
<dbReference type="GO" id="GO:0030170">
    <property type="term" value="F:pyridoxal phosphate binding"/>
    <property type="evidence" value="ECO:0007669"/>
    <property type="project" value="InterPro"/>
</dbReference>
<keyword evidence="3 6" id="KW-0032">Aminotransferase</keyword>
<sequence>MEHLLNQRVRDIQMSGIRKFAMIAAEYTDAISLTLGQPDFPTPQHIKTAGQTAIANNHTSYTPNAGLPALRKAASAFLDTKYGLSYSPDTEIIVTNGASEALDIALRTILAEGSEVLLPGPIYPGYEPLITMCGAKPVYLDTTETGFRVTGDMVRQALTDQTRCLILPSPSNPTGVVQDAASLQEIAEVLRERDVFVISDEIYSELLYESTHASIASIPHMRDKTIVINGLSKSHSMTGWRIGFTFAPEYITKQMVKVHQYNAACAASVSQYAALEALTGGLDDASPMRDEYRKRRDFVCERLVEMGFDVVVPGGAFYIFPSIKKFGLSSFDFATRLLEQGRVAVVPGVAFSPLGEGFIRISYAASMEQLQEAMERLAKFMKSL</sequence>
<dbReference type="SUPFAM" id="SSF53383">
    <property type="entry name" value="PLP-dependent transferases"/>
    <property type="match status" value="1"/>
</dbReference>
<evidence type="ECO:0000256" key="1">
    <source>
        <dbReference type="ARBA" id="ARBA00001933"/>
    </source>
</evidence>